<keyword evidence="1" id="KW-0479">Metal-binding</keyword>
<dbReference type="InterPro" id="IPR029039">
    <property type="entry name" value="Flavoprotein-like_sf"/>
</dbReference>
<dbReference type="STRING" id="656914.SAMN00017405_1505"/>
<evidence type="ECO:0000313" key="6">
    <source>
        <dbReference type="Proteomes" id="UP000192731"/>
    </source>
</evidence>
<evidence type="ECO:0000256" key="3">
    <source>
        <dbReference type="ARBA" id="ARBA00023014"/>
    </source>
</evidence>
<dbReference type="InterPro" id="IPR017900">
    <property type="entry name" value="4Fe4S_Fe_S_CS"/>
</dbReference>
<name>A0A1W1VSL3_DESTI</name>
<keyword evidence="2" id="KW-0408">Iron</keyword>
<protein>
    <submittedName>
        <fullName evidence="5">4Fe-4S ferredoxin iron-sulfur binding domain-containing protein</fullName>
    </submittedName>
</protein>
<dbReference type="EMBL" id="FWWT01000023">
    <property type="protein sequence ID" value="SMB96326.1"/>
    <property type="molecule type" value="Genomic_DNA"/>
</dbReference>
<dbReference type="GO" id="GO:0051536">
    <property type="term" value="F:iron-sulfur cluster binding"/>
    <property type="evidence" value="ECO:0007669"/>
    <property type="project" value="UniProtKB-KW"/>
</dbReference>
<sequence>MSKNIIYYFSGTGNSLNVAIEIAKELKNTRVIPMRGDPQEVPALDADIIGFTFPVHHWCLPKHAKEFIEKLEINNKAYIFAVATSGGLPVNVLVDFKKIIAKKGAKVSYSKAHITMSSYVAVYEPYLEKKRTLAGVREDLKEIVKEVSQKICNKEPKKTIGKEFLRLFEKYLTGSLYEQDKNFNVNEDCNSCKLCERICMSHNIEMKNGIPEFKHDCSQCMSCIVFCPKYSINYGDKTQNRTKYHHPNITANQMLADYLDF</sequence>
<dbReference type="InterPro" id="IPR047964">
    <property type="entry name" value="EFR1-like"/>
</dbReference>
<dbReference type="Gene3D" id="3.30.70.20">
    <property type="match status" value="1"/>
</dbReference>
<dbReference type="OrthoDB" id="9813995at2"/>
<dbReference type="InterPro" id="IPR017896">
    <property type="entry name" value="4Fe4S_Fe-S-bd"/>
</dbReference>
<dbReference type="RefSeq" id="WP_084054356.1">
    <property type="nucleotide sequence ID" value="NZ_FWWT01000023.1"/>
</dbReference>
<dbReference type="NCBIfam" id="NF038196">
    <property type="entry name" value="ferrodoxin_EFR1"/>
    <property type="match status" value="1"/>
</dbReference>
<dbReference type="SUPFAM" id="SSF52218">
    <property type="entry name" value="Flavoproteins"/>
    <property type="match status" value="1"/>
</dbReference>
<gene>
    <name evidence="5" type="ORF">SAMN00017405_1505</name>
</gene>
<dbReference type="Gene3D" id="3.40.50.360">
    <property type="match status" value="1"/>
</dbReference>
<proteinExistence type="predicted"/>
<evidence type="ECO:0000256" key="2">
    <source>
        <dbReference type="ARBA" id="ARBA00023004"/>
    </source>
</evidence>
<dbReference type="PROSITE" id="PS00198">
    <property type="entry name" value="4FE4S_FER_1"/>
    <property type="match status" value="1"/>
</dbReference>
<evidence type="ECO:0000256" key="1">
    <source>
        <dbReference type="ARBA" id="ARBA00022723"/>
    </source>
</evidence>
<keyword evidence="3" id="KW-0411">Iron-sulfur</keyword>
<dbReference type="SUPFAM" id="SSF54862">
    <property type="entry name" value="4Fe-4S ferredoxins"/>
    <property type="match status" value="1"/>
</dbReference>
<reference evidence="5 6" key="1">
    <citation type="submission" date="2017-04" db="EMBL/GenBank/DDBJ databases">
        <authorList>
            <person name="Afonso C.L."/>
            <person name="Miller P.J."/>
            <person name="Scott M.A."/>
            <person name="Spackman E."/>
            <person name="Goraichik I."/>
            <person name="Dimitrov K.M."/>
            <person name="Suarez D.L."/>
            <person name="Swayne D.E."/>
        </authorList>
    </citation>
    <scope>NUCLEOTIDE SEQUENCE [LARGE SCALE GENOMIC DNA]</scope>
    <source>
        <strain evidence="5 6">DSM 11270</strain>
    </source>
</reference>
<dbReference type="AlphaFoldDB" id="A0A1W1VSL3"/>
<dbReference type="Proteomes" id="UP000192731">
    <property type="component" value="Unassembled WGS sequence"/>
</dbReference>
<evidence type="ECO:0000259" key="4">
    <source>
        <dbReference type="PROSITE" id="PS51379"/>
    </source>
</evidence>
<organism evidence="5 6">
    <name type="scientific">Desulfonispora thiosulfatigenes DSM 11270</name>
    <dbReference type="NCBI Taxonomy" id="656914"/>
    <lineage>
        <taxon>Bacteria</taxon>
        <taxon>Bacillati</taxon>
        <taxon>Bacillota</taxon>
        <taxon>Clostridia</taxon>
        <taxon>Eubacteriales</taxon>
        <taxon>Peptococcaceae</taxon>
        <taxon>Desulfonispora</taxon>
    </lineage>
</organism>
<keyword evidence="6" id="KW-1185">Reference proteome</keyword>
<dbReference type="PROSITE" id="PS51379">
    <property type="entry name" value="4FE4S_FER_2"/>
    <property type="match status" value="1"/>
</dbReference>
<dbReference type="GO" id="GO:0046872">
    <property type="term" value="F:metal ion binding"/>
    <property type="evidence" value="ECO:0007669"/>
    <property type="project" value="UniProtKB-KW"/>
</dbReference>
<evidence type="ECO:0000313" key="5">
    <source>
        <dbReference type="EMBL" id="SMB96326.1"/>
    </source>
</evidence>
<feature type="domain" description="4Fe-4S ferredoxin-type" evidence="4">
    <location>
        <begin position="181"/>
        <end position="209"/>
    </location>
</feature>
<accession>A0A1W1VSL3</accession>